<evidence type="ECO:0000256" key="8">
    <source>
        <dbReference type="PROSITE-ProRule" id="PRU01091"/>
    </source>
</evidence>
<gene>
    <name evidence="11" type="ORF">IV87_GL002001</name>
</gene>
<dbReference type="CDD" id="cd00383">
    <property type="entry name" value="trans_reg_C"/>
    <property type="match status" value="1"/>
</dbReference>
<feature type="domain" description="Response regulatory" evidence="9">
    <location>
        <begin position="10"/>
        <end position="124"/>
    </location>
</feature>
<name>A0A0R2JZZ5_9LACO</name>
<dbReference type="InterPro" id="IPR039420">
    <property type="entry name" value="WalR-like"/>
</dbReference>
<comment type="caution">
    <text evidence="11">The sequence shown here is derived from an EMBL/GenBank/DDBJ whole genome shotgun (WGS) entry which is preliminary data.</text>
</comment>
<dbReference type="GO" id="GO:0000976">
    <property type="term" value="F:transcription cis-regulatory region binding"/>
    <property type="evidence" value="ECO:0007669"/>
    <property type="project" value="TreeGrafter"/>
</dbReference>
<evidence type="ECO:0000256" key="6">
    <source>
        <dbReference type="ARBA" id="ARBA00023163"/>
    </source>
</evidence>
<evidence type="ECO:0000256" key="3">
    <source>
        <dbReference type="ARBA" id="ARBA00023015"/>
    </source>
</evidence>
<dbReference type="SMART" id="SM00862">
    <property type="entry name" value="Trans_reg_C"/>
    <property type="match status" value="1"/>
</dbReference>
<dbReference type="AlphaFoldDB" id="A0A0R2JZZ5"/>
<keyword evidence="1 7" id="KW-0597">Phosphoprotein</keyword>
<dbReference type="Gene3D" id="1.10.10.10">
    <property type="entry name" value="Winged helix-like DNA-binding domain superfamily/Winged helix DNA-binding domain"/>
    <property type="match status" value="1"/>
</dbReference>
<feature type="domain" description="OmpR/PhoB-type" evidence="10">
    <location>
        <begin position="141"/>
        <end position="240"/>
    </location>
</feature>
<proteinExistence type="predicted"/>
<evidence type="ECO:0000313" key="11">
    <source>
        <dbReference type="EMBL" id="KRN82824.1"/>
    </source>
</evidence>
<dbReference type="PATRIC" id="fig|319653.3.peg.2039"/>
<dbReference type="GO" id="GO:0005829">
    <property type="term" value="C:cytosol"/>
    <property type="evidence" value="ECO:0007669"/>
    <property type="project" value="TreeGrafter"/>
</dbReference>
<dbReference type="Gene3D" id="3.40.50.2300">
    <property type="match status" value="1"/>
</dbReference>
<dbReference type="EMBL" id="JQBY01000007">
    <property type="protein sequence ID" value="KRN82824.1"/>
    <property type="molecule type" value="Genomic_DNA"/>
</dbReference>
<dbReference type="SUPFAM" id="SSF52172">
    <property type="entry name" value="CheY-like"/>
    <property type="match status" value="1"/>
</dbReference>
<evidence type="ECO:0000256" key="1">
    <source>
        <dbReference type="ARBA" id="ARBA00022553"/>
    </source>
</evidence>
<dbReference type="FunFam" id="3.40.50.2300:FF:000001">
    <property type="entry name" value="DNA-binding response regulator PhoB"/>
    <property type="match status" value="1"/>
</dbReference>
<dbReference type="Gene3D" id="6.10.250.690">
    <property type="match status" value="1"/>
</dbReference>
<evidence type="ECO:0000259" key="9">
    <source>
        <dbReference type="PROSITE" id="PS50110"/>
    </source>
</evidence>
<dbReference type="FunFam" id="1.10.10.10:FF:000018">
    <property type="entry name" value="DNA-binding response regulator ResD"/>
    <property type="match status" value="1"/>
</dbReference>
<dbReference type="Proteomes" id="UP000051749">
    <property type="component" value="Unassembled WGS sequence"/>
</dbReference>
<reference evidence="11 12" key="1">
    <citation type="journal article" date="2015" name="Genome Announc.">
        <title>Expanding the biotechnology potential of lactobacilli through comparative genomics of 213 strains and associated genera.</title>
        <authorList>
            <person name="Sun Z."/>
            <person name="Harris H.M."/>
            <person name="McCann A."/>
            <person name="Guo C."/>
            <person name="Argimon S."/>
            <person name="Zhang W."/>
            <person name="Yang X."/>
            <person name="Jeffery I.B."/>
            <person name="Cooney J.C."/>
            <person name="Kagawa T.F."/>
            <person name="Liu W."/>
            <person name="Song Y."/>
            <person name="Salvetti E."/>
            <person name="Wrobel A."/>
            <person name="Rasinkangas P."/>
            <person name="Parkhill J."/>
            <person name="Rea M.C."/>
            <person name="O'Sullivan O."/>
            <person name="Ritari J."/>
            <person name="Douillard F.P."/>
            <person name="Paul Ross R."/>
            <person name="Yang R."/>
            <person name="Briner A.E."/>
            <person name="Felis G.E."/>
            <person name="de Vos W.M."/>
            <person name="Barrangou R."/>
            <person name="Klaenhammer T.R."/>
            <person name="Caufield P.W."/>
            <person name="Cui Y."/>
            <person name="Zhang H."/>
            <person name="O'Toole P.W."/>
        </authorList>
    </citation>
    <scope>NUCLEOTIDE SEQUENCE [LARGE SCALE GENOMIC DNA]</scope>
    <source>
        <strain evidence="11 12">DSM 22301</strain>
    </source>
</reference>
<keyword evidence="3" id="KW-0805">Transcription regulation</keyword>
<sequence>MIGGKAMNKKILVVDDEPSIVTLLTYNLNEAGFQVASVGTGNQALTWLKTNDADLIVMDLMLPGIDGLETIRQIRGMQKDTPVIILTAKNNELDKIVGFEIGADDYLTKPFSPRELIARIKAVLRRTENGHQPVLGTETSSQIRHVDDLSLDLDRYEVRKNQQKVSLTPNEYKLLVYLWDHADHVLSRERILNAVWGYDYAGQTRMVDIHISHLRDKIENNPKDAKLILTVRGFGYEFNTKKNAE</sequence>
<evidence type="ECO:0000256" key="7">
    <source>
        <dbReference type="PROSITE-ProRule" id="PRU00169"/>
    </source>
</evidence>
<dbReference type="InterPro" id="IPR011006">
    <property type="entry name" value="CheY-like_superfamily"/>
</dbReference>
<dbReference type="Pfam" id="PF00072">
    <property type="entry name" value="Response_reg"/>
    <property type="match status" value="1"/>
</dbReference>
<evidence type="ECO:0000256" key="2">
    <source>
        <dbReference type="ARBA" id="ARBA00023012"/>
    </source>
</evidence>
<protein>
    <submittedName>
        <fullName evidence="11">DNA-binding response regulator</fullName>
    </submittedName>
</protein>
<dbReference type="Pfam" id="PF00486">
    <property type="entry name" value="Trans_reg_C"/>
    <property type="match status" value="1"/>
</dbReference>
<dbReference type="InterPro" id="IPR016032">
    <property type="entry name" value="Sig_transdc_resp-reg_C-effctor"/>
</dbReference>
<dbReference type="InterPro" id="IPR001867">
    <property type="entry name" value="OmpR/PhoB-type_DNA-bd"/>
</dbReference>
<dbReference type="STRING" id="319653.SAMN04487973_106112"/>
<organism evidence="11 12">
    <name type="scientific">Pediococcus ethanolidurans</name>
    <dbReference type="NCBI Taxonomy" id="319653"/>
    <lineage>
        <taxon>Bacteria</taxon>
        <taxon>Bacillati</taxon>
        <taxon>Bacillota</taxon>
        <taxon>Bacilli</taxon>
        <taxon>Lactobacillales</taxon>
        <taxon>Lactobacillaceae</taxon>
        <taxon>Pediococcus</taxon>
    </lineage>
</organism>
<feature type="modified residue" description="4-aspartylphosphate" evidence="7">
    <location>
        <position position="59"/>
    </location>
</feature>
<dbReference type="PROSITE" id="PS50110">
    <property type="entry name" value="RESPONSE_REGULATORY"/>
    <property type="match status" value="1"/>
</dbReference>
<keyword evidence="2" id="KW-0902">Two-component regulatory system</keyword>
<dbReference type="SUPFAM" id="SSF46894">
    <property type="entry name" value="C-terminal effector domain of the bipartite response regulators"/>
    <property type="match status" value="1"/>
</dbReference>
<dbReference type="GO" id="GO:0032993">
    <property type="term" value="C:protein-DNA complex"/>
    <property type="evidence" value="ECO:0007669"/>
    <property type="project" value="TreeGrafter"/>
</dbReference>
<accession>A0A0R2JZZ5</accession>
<dbReference type="GO" id="GO:0000156">
    <property type="term" value="F:phosphorelay response regulator activity"/>
    <property type="evidence" value="ECO:0007669"/>
    <property type="project" value="TreeGrafter"/>
</dbReference>
<dbReference type="PANTHER" id="PTHR48111:SF40">
    <property type="entry name" value="PHOSPHATE REGULON TRANSCRIPTIONAL REGULATORY PROTEIN PHOB"/>
    <property type="match status" value="1"/>
</dbReference>
<dbReference type="SMART" id="SM00448">
    <property type="entry name" value="REC"/>
    <property type="match status" value="1"/>
</dbReference>
<evidence type="ECO:0000259" key="10">
    <source>
        <dbReference type="PROSITE" id="PS51755"/>
    </source>
</evidence>
<evidence type="ECO:0000256" key="4">
    <source>
        <dbReference type="ARBA" id="ARBA00023125"/>
    </source>
</evidence>
<keyword evidence="6" id="KW-0804">Transcription</keyword>
<dbReference type="GO" id="GO:0006355">
    <property type="term" value="P:regulation of DNA-templated transcription"/>
    <property type="evidence" value="ECO:0007669"/>
    <property type="project" value="InterPro"/>
</dbReference>
<keyword evidence="4 8" id="KW-0238">DNA-binding</keyword>
<dbReference type="PROSITE" id="PS51755">
    <property type="entry name" value="OMPR_PHOB"/>
    <property type="match status" value="1"/>
</dbReference>
<feature type="DNA-binding region" description="OmpR/PhoB-type" evidence="8">
    <location>
        <begin position="141"/>
        <end position="240"/>
    </location>
</feature>
<dbReference type="InterPro" id="IPR001789">
    <property type="entry name" value="Sig_transdc_resp-reg_receiver"/>
</dbReference>
<dbReference type="InterPro" id="IPR036388">
    <property type="entry name" value="WH-like_DNA-bd_sf"/>
</dbReference>
<keyword evidence="5" id="KW-0010">Activator</keyword>
<evidence type="ECO:0000256" key="5">
    <source>
        <dbReference type="ARBA" id="ARBA00023159"/>
    </source>
</evidence>
<dbReference type="PANTHER" id="PTHR48111">
    <property type="entry name" value="REGULATOR OF RPOS"/>
    <property type="match status" value="1"/>
</dbReference>
<evidence type="ECO:0000313" key="12">
    <source>
        <dbReference type="Proteomes" id="UP000051749"/>
    </source>
</evidence>